<protein>
    <submittedName>
        <fullName evidence="1">Uncharacterized protein</fullName>
    </submittedName>
</protein>
<organism evidence="1 2">
    <name type="scientific">Helicobacter trogontum</name>
    <dbReference type="NCBI Taxonomy" id="50960"/>
    <lineage>
        <taxon>Bacteria</taxon>
        <taxon>Pseudomonadati</taxon>
        <taxon>Campylobacterota</taxon>
        <taxon>Epsilonproteobacteria</taxon>
        <taxon>Campylobacterales</taxon>
        <taxon>Helicobacteraceae</taxon>
        <taxon>Helicobacter</taxon>
    </lineage>
</organism>
<reference evidence="1 2" key="1">
    <citation type="submission" date="2024-06" db="EMBL/GenBank/DDBJ databases">
        <title>Draft genome sequence of Helicobacter trogontum NHP16-4001.</title>
        <authorList>
            <person name="Rimbara E."/>
            <person name="Suzuki M."/>
        </authorList>
    </citation>
    <scope>NUCLEOTIDE SEQUENCE [LARGE SCALE GENOMIC DNA]</scope>
    <source>
        <strain evidence="1 2">NHP16-4001</strain>
    </source>
</reference>
<dbReference type="EMBL" id="BAAFHN010000059">
    <property type="protein sequence ID" value="GAB0173762.1"/>
    <property type="molecule type" value="Genomic_DNA"/>
</dbReference>
<evidence type="ECO:0000313" key="2">
    <source>
        <dbReference type="Proteomes" id="UP001562457"/>
    </source>
</evidence>
<comment type="caution">
    <text evidence="1">The sequence shown here is derived from an EMBL/GenBank/DDBJ whole genome shotgun (WGS) entry which is preliminary data.</text>
</comment>
<evidence type="ECO:0000313" key="1">
    <source>
        <dbReference type="EMBL" id="GAB0173762.1"/>
    </source>
</evidence>
<name>A0ABQ0D5Z0_9HELI</name>
<keyword evidence="2" id="KW-1185">Reference proteome</keyword>
<sequence>MPFIIFMNPIDFKFIYKCTLGLASRLDDRKSKFSAILILFGINKYGLSSHATYYTKRLLLQI</sequence>
<dbReference type="Proteomes" id="UP001562457">
    <property type="component" value="Unassembled WGS sequence"/>
</dbReference>
<proteinExistence type="predicted"/>
<gene>
    <name evidence="1" type="ORF">NHP164001_17840</name>
</gene>
<accession>A0ABQ0D5Z0</accession>